<reference evidence="2" key="1">
    <citation type="submission" date="2016-11" db="UniProtKB">
        <authorList>
            <consortium name="WormBaseParasite"/>
        </authorList>
    </citation>
    <scope>IDENTIFICATION</scope>
</reference>
<dbReference type="AlphaFoldDB" id="A0A1I7WKM2"/>
<evidence type="ECO:0000313" key="2">
    <source>
        <dbReference type="WBParaSite" id="Hba_05516"/>
    </source>
</evidence>
<dbReference type="Proteomes" id="UP000095283">
    <property type="component" value="Unplaced"/>
</dbReference>
<name>A0A1I7WKM2_HETBA</name>
<evidence type="ECO:0000313" key="1">
    <source>
        <dbReference type="Proteomes" id="UP000095283"/>
    </source>
</evidence>
<protein>
    <submittedName>
        <fullName evidence="2">Uncharacterized protein</fullName>
    </submittedName>
</protein>
<accession>A0A1I7WKM2</accession>
<organism evidence="1 2">
    <name type="scientific">Heterorhabditis bacteriophora</name>
    <name type="common">Entomopathogenic nematode worm</name>
    <dbReference type="NCBI Taxonomy" id="37862"/>
    <lineage>
        <taxon>Eukaryota</taxon>
        <taxon>Metazoa</taxon>
        <taxon>Ecdysozoa</taxon>
        <taxon>Nematoda</taxon>
        <taxon>Chromadorea</taxon>
        <taxon>Rhabditida</taxon>
        <taxon>Rhabditina</taxon>
        <taxon>Rhabditomorpha</taxon>
        <taxon>Strongyloidea</taxon>
        <taxon>Heterorhabditidae</taxon>
        <taxon>Heterorhabditis</taxon>
    </lineage>
</organism>
<dbReference type="WBParaSite" id="Hba_05516">
    <property type="protein sequence ID" value="Hba_05516"/>
    <property type="gene ID" value="Hba_05516"/>
</dbReference>
<proteinExistence type="predicted"/>
<sequence>MYLKFLGLIICINYLHCSFSNMKLILLKFILHCLVRSSLVCKNLEGFCLLSLHIVLYCRCLWITCLPKLFSCLFSFCQPVFYSHLLKMLDSEIKPRLNEALYFCNVFSAILYKIRKYLFKILNFNLYIKLENCGLKNICQFIHPLFSLIKDTEFPCDIDLILRKKSTVERIQIIAHNLFILKVNKIYSIQLNTSNCSHCLIVKKTISNNWGKPDVHPVMNFISFVPP</sequence>
<keyword evidence="1" id="KW-1185">Reference proteome</keyword>